<dbReference type="EMBL" id="UYRV01017920">
    <property type="protein sequence ID" value="VDK63958.1"/>
    <property type="molecule type" value="Genomic_DNA"/>
</dbReference>
<dbReference type="Proteomes" id="UP000271889">
    <property type="component" value="Unassembled WGS sequence"/>
</dbReference>
<gene>
    <name evidence="1" type="ORF">CGOC_LOCUS5782</name>
</gene>
<dbReference type="AlphaFoldDB" id="A0A3P6TDJ6"/>
<protein>
    <submittedName>
        <fullName evidence="1">Uncharacterized protein</fullName>
    </submittedName>
</protein>
<proteinExistence type="predicted"/>
<keyword evidence="2" id="KW-1185">Reference proteome</keyword>
<accession>A0A3P6TDJ6</accession>
<evidence type="ECO:0000313" key="1">
    <source>
        <dbReference type="EMBL" id="VDK63958.1"/>
    </source>
</evidence>
<organism evidence="1 2">
    <name type="scientific">Cylicostephanus goldi</name>
    <name type="common">Nematode worm</name>
    <dbReference type="NCBI Taxonomy" id="71465"/>
    <lineage>
        <taxon>Eukaryota</taxon>
        <taxon>Metazoa</taxon>
        <taxon>Ecdysozoa</taxon>
        <taxon>Nematoda</taxon>
        <taxon>Chromadorea</taxon>
        <taxon>Rhabditida</taxon>
        <taxon>Rhabditina</taxon>
        <taxon>Rhabditomorpha</taxon>
        <taxon>Strongyloidea</taxon>
        <taxon>Strongylidae</taxon>
        <taxon>Cylicostephanus</taxon>
    </lineage>
</organism>
<sequence length="77" mass="8821">MDDSPYINHNSGISLLSPYYSMRECGECTDPSAQDAQDLIRKHKKMRITPLTDDYNPKDNLGDQYLCEYEATLEVSD</sequence>
<evidence type="ECO:0000313" key="2">
    <source>
        <dbReference type="Proteomes" id="UP000271889"/>
    </source>
</evidence>
<name>A0A3P6TDJ6_CYLGO</name>
<reference evidence="1 2" key="1">
    <citation type="submission" date="2018-11" db="EMBL/GenBank/DDBJ databases">
        <authorList>
            <consortium name="Pathogen Informatics"/>
        </authorList>
    </citation>
    <scope>NUCLEOTIDE SEQUENCE [LARGE SCALE GENOMIC DNA]</scope>
</reference>